<gene>
    <name evidence="5" type="ORF">OLX77_08535</name>
</gene>
<dbReference type="PANTHER" id="PTHR10067">
    <property type="entry name" value="PHOSPHATIDYLSERINE DECARBOXYLASE"/>
    <property type="match status" value="1"/>
</dbReference>
<evidence type="ECO:0000256" key="2">
    <source>
        <dbReference type="ARBA" id="ARBA00023145"/>
    </source>
</evidence>
<keyword evidence="6" id="KW-1185">Reference proteome</keyword>
<dbReference type="InterPro" id="IPR003817">
    <property type="entry name" value="PS_Dcarbxylase"/>
</dbReference>
<dbReference type="GO" id="GO:0004609">
    <property type="term" value="F:phosphatidylserine decarboxylase activity"/>
    <property type="evidence" value="ECO:0007669"/>
    <property type="project" value="InterPro"/>
</dbReference>
<dbReference type="AlphaFoldDB" id="A0A9X4MH12"/>
<dbReference type="RefSeq" id="WP_307633171.1">
    <property type="nucleotide sequence ID" value="NZ_JAPHEH010000001.1"/>
</dbReference>
<evidence type="ECO:0000256" key="4">
    <source>
        <dbReference type="ARBA" id="ARBA00023317"/>
    </source>
</evidence>
<dbReference type="Proteomes" id="UP001154240">
    <property type="component" value="Unassembled WGS sequence"/>
</dbReference>
<reference evidence="5" key="2">
    <citation type="submission" date="2022-10" db="EMBL/GenBank/DDBJ databases">
        <authorList>
            <person name="Aronson H.S."/>
        </authorList>
    </citation>
    <scope>NUCLEOTIDE SEQUENCE</scope>
    <source>
        <strain evidence="5">RS19-109</strain>
    </source>
</reference>
<comment type="caution">
    <text evidence="5">The sequence shown here is derived from an EMBL/GenBank/DDBJ whole genome shotgun (WGS) entry which is preliminary data.</text>
</comment>
<evidence type="ECO:0000256" key="3">
    <source>
        <dbReference type="ARBA" id="ARBA00023239"/>
    </source>
</evidence>
<accession>A0A9X4MH12</accession>
<name>A0A9X4MH12_9BACT</name>
<evidence type="ECO:0000313" key="5">
    <source>
        <dbReference type="EMBL" id="MDG4476201.1"/>
    </source>
</evidence>
<protein>
    <submittedName>
        <fullName evidence="5">Phosphatidylserine decarboxylase</fullName>
    </submittedName>
</protein>
<keyword evidence="3" id="KW-0456">Lyase</keyword>
<proteinExistence type="predicted"/>
<keyword evidence="1" id="KW-0210">Decarboxylase</keyword>
<sequence>MHQYVERLHGTVMTEKLFGDRIVRFLYSRAREKAPFLFRLATSARMSSLLGLYHFDLALAERIRGNARFLARCGVDLGECLDPPEYFTTPRKIFERQIRYWQCRPMPHNETAVVSPADARVTLGALAPDSPLFLKDKFFSFEELLGTEHPRWLERFAHGDYALFRLTPDKYHYNHSPVSGLVVDHYSLGGVYHSCNPGAVVEVITPYSKNKRVVTIIDTDVAGGTGVGCVAMVEVVAMMIGDIVQCYSDTGYDRPLRIHPGMFLRKGQPKSLYRPGSSTDILLFEKDRIRFAGDLLEKGRQPGVQSRFSLGFGQPLVEIEVQARSLLAMAKNQEPIGSPSLAVDTADGRGQGGG</sequence>
<keyword evidence="4" id="KW-0670">Pyruvate</keyword>
<dbReference type="Pfam" id="PF02666">
    <property type="entry name" value="PS_Dcarbxylase"/>
    <property type="match status" value="1"/>
</dbReference>
<organism evidence="5 6">
    <name type="scientific">Thiovibrio frasassiensis</name>
    <dbReference type="NCBI Taxonomy" id="2984131"/>
    <lineage>
        <taxon>Bacteria</taxon>
        <taxon>Pseudomonadati</taxon>
        <taxon>Thermodesulfobacteriota</taxon>
        <taxon>Desulfobulbia</taxon>
        <taxon>Desulfobulbales</taxon>
        <taxon>Thiovibrionaceae</taxon>
        <taxon>Thiovibrio</taxon>
    </lineage>
</organism>
<dbReference type="GO" id="GO:0008654">
    <property type="term" value="P:phospholipid biosynthetic process"/>
    <property type="evidence" value="ECO:0007669"/>
    <property type="project" value="InterPro"/>
</dbReference>
<dbReference type="EMBL" id="JAPHEH010000001">
    <property type="protein sequence ID" value="MDG4476201.1"/>
    <property type="molecule type" value="Genomic_DNA"/>
</dbReference>
<reference evidence="5" key="1">
    <citation type="journal article" date="2022" name="bioRxiv">
        <title>Thiovibrio frasassiensisgen. nov., sp. nov., an autotrophic, elemental sulfur disproportionating bacterium isolated from sulfidic karst sediment, and proposal of Thiovibrionaceae fam. nov.</title>
        <authorList>
            <person name="Aronson H."/>
            <person name="Thomas C."/>
            <person name="Bhattacharyya M."/>
            <person name="Eckstein S."/>
            <person name="Jensen S."/>
            <person name="Barco R."/>
            <person name="Macalady J."/>
            <person name="Amend J."/>
        </authorList>
    </citation>
    <scope>NUCLEOTIDE SEQUENCE</scope>
    <source>
        <strain evidence="5">RS19-109</strain>
    </source>
</reference>
<keyword evidence="2" id="KW-0865">Zymogen</keyword>
<evidence type="ECO:0000256" key="1">
    <source>
        <dbReference type="ARBA" id="ARBA00022793"/>
    </source>
</evidence>
<evidence type="ECO:0000313" key="6">
    <source>
        <dbReference type="Proteomes" id="UP001154240"/>
    </source>
</evidence>